<dbReference type="CDD" id="cd11063">
    <property type="entry name" value="CYP52"/>
    <property type="match status" value="1"/>
</dbReference>
<evidence type="ECO:0000256" key="5">
    <source>
        <dbReference type="ARBA" id="ARBA00023002"/>
    </source>
</evidence>
<dbReference type="PROSITE" id="PS00086">
    <property type="entry name" value="CYTOCHROME_P450"/>
    <property type="match status" value="1"/>
</dbReference>
<keyword evidence="3 8" id="KW-0349">Heme</keyword>
<evidence type="ECO:0000256" key="3">
    <source>
        <dbReference type="ARBA" id="ARBA00022617"/>
    </source>
</evidence>
<dbReference type="PANTHER" id="PTHR24287:SF1">
    <property type="entry name" value="P450, PUTATIVE (EUROFUNG)-RELATED"/>
    <property type="match status" value="1"/>
</dbReference>
<dbReference type="InterPro" id="IPR017972">
    <property type="entry name" value="Cyt_P450_CS"/>
</dbReference>
<keyword evidence="11" id="KW-1185">Reference proteome</keyword>
<dbReference type="SUPFAM" id="SSF48264">
    <property type="entry name" value="Cytochrome P450"/>
    <property type="match status" value="1"/>
</dbReference>
<organism evidence="10 11">
    <name type="scientific">Diplocarpon rosae</name>
    <dbReference type="NCBI Taxonomy" id="946125"/>
    <lineage>
        <taxon>Eukaryota</taxon>
        <taxon>Fungi</taxon>
        <taxon>Dikarya</taxon>
        <taxon>Ascomycota</taxon>
        <taxon>Pezizomycotina</taxon>
        <taxon>Leotiomycetes</taxon>
        <taxon>Helotiales</taxon>
        <taxon>Drepanopezizaceae</taxon>
        <taxon>Diplocarpon</taxon>
    </lineage>
</organism>
<accession>A0AAD9WED6</accession>
<evidence type="ECO:0000313" key="11">
    <source>
        <dbReference type="Proteomes" id="UP001285354"/>
    </source>
</evidence>
<protein>
    <recommendedName>
        <fullName evidence="12">Cytochrome P450</fullName>
    </recommendedName>
</protein>
<feature type="region of interest" description="Disordered" evidence="9">
    <location>
        <begin position="202"/>
        <end position="233"/>
    </location>
</feature>
<evidence type="ECO:0000256" key="8">
    <source>
        <dbReference type="RuleBase" id="RU000461"/>
    </source>
</evidence>
<dbReference type="PANTHER" id="PTHR24287">
    <property type="entry name" value="P450, PUTATIVE (EUROFUNG)-RELATED"/>
    <property type="match status" value="1"/>
</dbReference>
<keyword evidence="5 8" id="KW-0560">Oxidoreductase</keyword>
<evidence type="ECO:0000256" key="1">
    <source>
        <dbReference type="ARBA" id="ARBA00001971"/>
    </source>
</evidence>
<evidence type="ECO:0000256" key="6">
    <source>
        <dbReference type="ARBA" id="ARBA00023004"/>
    </source>
</evidence>
<evidence type="ECO:0000256" key="4">
    <source>
        <dbReference type="ARBA" id="ARBA00022723"/>
    </source>
</evidence>
<comment type="cofactor">
    <cofactor evidence="1">
        <name>heme</name>
        <dbReference type="ChEBI" id="CHEBI:30413"/>
    </cofactor>
</comment>
<evidence type="ECO:0000313" key="10">
    <source>
        <dbReference type="EMBL" id="KAK2627183.1"/>
    </source>
</evidence>
<comment type="similarity">
    <text evidence="2 8">Belongs to the cytochrome P450 family.</text>
</comment>
<proteinExistence type="inferred from homology"/>
<dbReference type="PRINTS" id="PR01239">
    <property type="entry name" value="EP450IICYP52"/>
</dbReference>
<dbReference type="Gene3D" id="1.10.630.10">
    <property type="entry name" value="Cytochrome P450"/>
    <property type="match status" value="2"/>
</dbReference>
<keyword evidence="6 8" id="KW-0408">Iron</keyword>
<dbReference type="Pfam" id="PF00067">
    <property type="entry name" value="p450"/>
    <property type="match status" value="2"/>
</dbReference>
<reference evidence="10" key="1">
    <citation type="submission" date="2023-06" db="EMBL/GenBank/DDBJ databases">
        <title>Draft genome of Marssonina rosae.</title>
        <authorList>
            <person name="Cheng Q."/>
        </authorList>
    </citation>
    <scope>NUCLEOTIDE SEQUENCE</scope>
    <source>
        <strain evidence="10">R4</strain>
    </source>
</reference>
<name>A0AAD9WED6_9HELO</name>
<keyword evidence="4 8" id="KW-0479">Metal-binding</keyword>
<evidence type="ECO:0000256" key="9">
    <source>
        <dbReference type="SAM" id="MobiDB-lite"/>
    </source>
</evidence>
<dbReference type="InterPro" id="IPR002974">
    <property type="entry name" value="Cyt_P450_E_CYP52_ascomycetes"/>
</dbReference>
<gene>
    <name evidence="10" type="ORF">QTJ16_003149</name>
</gene>
<evidence type="ECO:0000256" key="2">
    <source>
        <dbReference type="ARBA" id="ARBA00010617"/>
    </source>
</evidence>
<sequence length="478" mass="53844">MGDQLRVVLLVLVLVFLVNRTIRHIRIARFKKQHGCKAGVRISQSERILGYGLYKTQVQASKSRTLLQVGRKRFADNGNTWRATIMGQAFFNTIDPENVKAILATNFKDFDLGPRQEAFGPLLGQGIFTTDGAQWEHSRALVRPSFTRAQVADLDTFETHIQQFISKIPRDGTTIDLQPLFFQLTLRLRDRVPLRRVRQLPEQQQRLGARPLRTPVRLGPEQTGEPESPGMTRETIVSQALEKSPAHEGERYVFLTEMLQSTRDPTQLRDELLNILLAGRDTTASLLSNTFHVLARQPHIWKNLKAEVDALEGVKPDYETLRNMKYLKNLLSECAEIVALRLCPVVPGHARFTNKTTTLPRGGGFDGASPIYIPHGAIVAYSVYNMQRRRDLYGADAEEFNPDRWDEGLRPGWAYLPFNGGPRICVGQIFALTEASYTIVRLLQEFAGIEDRDGSPWEEALSLTVASAKGVAVAFTPR</sequence>
<evidence type="ECO:0000256" key="7">
    <source>
        <dbReference type="ARBA" id="ARBA00023033"/>
    </source>
</evidence>
<dbReference type="AlphaFoldDB" id="A0AAD9WED6"/>
<dbReference type="PRINTS" id="PR00385">
    <property type="entry name" value="P450"/>
</dbReference>
<dbReference type="Proteomes" id="UP001285354">
    <property type="component" value="Unassembled WGS sequence"/>
</dbReference>
<dbReference type="EMBL" id="JAUBYV010000004">
    <property type="protein sequence ID" value="KAK2627183.1"/>
    <property type="molecule type" value="Genomic_DNA"/>
</dbReference>
<dbReference type="GO" id="GO:0020037">
    <property type="term" value="F:heme binding"/>
    <property type="evidence" value="ECO:0007669"/>
    <property type="project" value="InterPro"/>
</dbReference>
<evidence type="ECO:0008006" key="12">
    <source>
        <dbReference type="Google" id="ProtNLM"/>
    </source>
</evidence>
<dbReference type="GO" id="GO:0005506">
    <property type="term" value="F:iron ion binding"/>
    <property type="evidence" value="ECO:0007669"/>
    <property type="project" value="InterPro"/>
</dbReference>
<comment type="caution">
    <text evidence="10">The sequence shown here is derived from an EMBL/GenBank/DDBJ whole genome shotgun (WGS) entry which is preliminary data.</text>
</comment>
<dbReference type="InterPro" id="IPR047146">
    <property type="entry name" value="Cyt_P450_E_CYP52_fungi"/>
</dbReference>
<dbReference type="InterPro" id="IPR001128">
    <property type="entry name" value="Cyt_P450"/>
</dbReference>
<keyword evidence="7 8" id="KW-0503">Monooxygenase</keyword>
<dbReference type="InterPro" id="IPR036396">
    <property type="entry name" value="Cyt_P450_sf"/>
</dbReference>
<dbReference type="GO" id="GO:0016712">
    <property type="term" value="F:oxidoreductase activity, acting on paired donors, with incorporation or reduction of molecular oxygen, reduced flavin or flavoprotein as one donor, and incorporation of one atom of oxygen"/>
    <property type="evidence" value="ECO:0007669"/>
    <property type="project" value="InterPro"/>
</dbReference>